<evidence type="ECO:0000256" key="1">
    <source>
        <dbReference type="SAM" id="MobiDB-lite"/>
    </source>
</evidence>
<dbReference type="RefSeq" id="XP_007387572.1">
    <property type="nucleotide sequence ID" value="XM_007387510.1"/>
</dbReference>
<dbReference type="EMBL" id="JH687551">
    <property type="protein sequence ID" value="EIN05169.1"/>
    <property type="molecule type" value="Genomic_DNA"/>
</dbReference>
<evidence type="ECO:0000313" key="3">
    <source>
        <dbReference type="Proteomes" id="UP000054196"/>
    </source>
</evidence>
<dbReference type="Proteomes" id="UP000054196">
    <property type="component" value="Unassembled WGS sequence"/>
</dbReference>
<reference evidence="3" key="1">
    <citation type="journal article" date="2012" name="Science">
        <title>The Paleozoic origin of enzymatic lignin decomposition reconstructed from 31 fungal genomes.</title>
        <authorList>
            <person name="Floudas D."/>
            <person name="Binder M."/>
            <person name="Riley R."/>
            <person name="Barry K."/>
            <person name="Blanchette R.A."/>
            <person name="Henrissat B."/>
            <person name="Martinez A.T."/>
            <person name="Otillar R."/>
            <person name="Spatafora J.W."/>
            <person name="Yadav J.S."/>
            <person name="Aerts A."/>
            <person name="Benoit I."/>
            <person name="Boyd A."/>
            <person name="Carlson A."/>
            <person name="Copeland A."/>
            <person name="Coutinho P.M."/>
            <person name="de Vries R.P."/>
            <person name="Ferreira P."/>
            <person name="Findley K."/>
            <person name="Foster B."/>
            <person name="Gaskell J."/>
            <person name="Glotzer D."/>
            <person name="Gorecki P."/>
            <person name="Heitman J."/>
            <person name="Hesse C."/>
            <person name="Hori C."/>
            <person name="Igarashi K."/>
            <person name="Jurgens J.A."/>
            <person name="Kallen N."/>
            <person name="Kersten P."/>
            <person name="Kohler A."/>
            <person name="Kuees U."/>
            <person name="Kumar T.K.A."/>
            <person name="Kuo A."/>
            <person name="LaButti K."/>
            <person name="Larrondo L.F."/>
            <person name="Lindquist E."/>
            <person name="Ling A."/>
            <person name="Lombard V."/>
            <person name="Lucas S."/>
            <person name="Lundell T."/>
            <person name="Martin R."/>
            <person name="McLaughlin D.J."/>
            <person name="Morgenstern I."/>
            <person name="Morin E."/>
            <person name="Murat C."/>
            <person name="Nagy L.G."/>
            <person name="Nolan M."/>
            <person name="Ohm R.A."/>
            <person name="Patyshakuliyeva A."/>
            <person name="Rokas A."/>
            <person name="Ruiz-Duenas F.J."/>
            <person name="Sabat G."/>
            <person name="Salamov A."/>
            <person name="Samejima M."/>
            <person name="Schmutz J."/>
            <person name="Slot J.C."/>
            <person name="St John F."/>
            <person name="Stenlid J."/>
            <person name="Sun H."/>
            <person name="Sun S."/>
            <person name="Syed K."/>
            <person name="Tsang A."/>
            <person name="Wiebenga A."/>
            <person name="Young D."/>
            <person name="Pisabarro A."/>
            <person name="Eastwood D.C."/>
            <person name="Martin F."/>
            <person name="Cullen D."/>
            <person name="Grigoriev I.V."/>
            <person name="Hibbett D.S."/>
        </authorList>
    </citation>
    <scope>NUCLEOTIDE SEQUENCE [LARGE SCALE GENOMIC DNA]</scope>
    <source>
        <strain evidence="3">HHB-11173 SS5</strain>
    </source>
</reference>
<proteinExistence type="predicted"/>
<organism evidence="2 3">
    <name type="scientific">Punctularia strigosozonata (strain HHB-11173)</name>
    <name type="common">White-rot fungus</name>
    <dbReference type="NCBI Taxonomy" id="741275"/>
    <lineage>
        <taxon>Eukaryota</taxon>
        <taxon>Fungi</taxon>
        <taxon>Dikarya</taxon>
        <taxon>Basidiomycota</taxon>
        <taxon>Agaricomycotina</taxon>
        <taxon>Agaricomycetes</taxon>
        <taxon>Corticiales</taxon>
        <taxon>Punctulariaceae</taxon>
        <taxon>Punctularia</taxon>
    </lineage>
</organism>
<name>R7S5C5_PUNST</name>
<sequence length="100" mass="10577">MPAHRLGQDALLNERPGDRGVPLSTQATRTPTPSLVFALERNPARGQGASGKKRTTTPKSIPGALPLPRPPRRSSCEAPRASEIRAPTSGVAFRAFPSAL</sequence>
<dbReference type="AlphaFoldDB" id="R7S5C5"/>
<dbReference type="GeneID" id="18883927"/>
<dbReference type="KEGG" id="psq:PUNSTDRAFT_55088"/>
<accession>R7S5C5</accession>
<feature type="non-terminal residue" evidence="2">
    <location>
        <position position="100"/>
    </location>
</feature>
<evidence type="ECO:0000313" key="2">
    <source>
        <dbReference type="EMBL" id="EIN05169.1"/>
    </source>
</evidence>
<gene>
    <name evidence="2" type="ORF">PUNSTDRAFT_55088</name>
</gene>
<feature type="compositionally biased region" description="Polar residues" evidence="1">
    <location>
        <begin position="23"/>
        <end position="33"/>
    </location>
</feature>
<dbReference type="HOGENOM" id="CLU_2312918_0_0_1"/>
<protein>
    <submittedName>
        <fullName evidence="2">Uncharacterized protein</fullName>
    </submittedName>
</protein>
<keyword evidence="3" id="KW-1185">Reference proteome</keyword>
<feature type="region of interest" description="Disordered" evidence="1">
    <location>
        <begin position="1"/>
        <end position="81"/>
    </location>
</feature>